<keyword evidence="3" id="KW-1185">Reference proteome</keyword>
<evidence type="ECO:0000313" key="3">
    <source>
        <dbReference type="Proteomes" id="UP001151760"/>
    </source>
</evidence>
<reference evidence="2" key="1">
    <citation type="journal article" date="2022" name="Int. J. Mol. Sci.">
        <title>Draft Genome of Tanacetum Coccineum: Genomic Comparison of Closely Related Tanacetum-Family Plants.</title>
        <authorList>
            <person name="Yamashiro T."/>
            <person name="Shiraishi A."/>
            <person name="Nakayama K."/>
            <person name="Satake H."/>
        </authorList>
    </citation>
    <scope>NUCLEOTIDE SEQUENCE</scope>
</reference>
<evidence type="ECO:0000256" key="1">
    <source>
        <dbReference type="SAM" id="MobiDB-lite"/>
    </source>
</evidence>
<reference evidence="2" key="2">
    <citation type="submission" date="2022-01" db="EMBL/GenBank/DDBJ databases">
        <authorList>
            <person name="Yamashiro T."/>
            <person name="Shiraishi A."/>
            <person name="Satake H."/>
            <person name="Nakayama K."/>
        </authorList>
    </citation>
    <scope>NUCLEOTIDE SEQUENCE</scope>
</reference>
<evidence type="ECO:0000313" key="2">
    <source>
        <dbReference type="EMBL" id="GJT08668.1"/>
    </source>
</evidence>
<feature type="compositionally biased region" description="Polar residues" evidence="1">
    <location>
        <begin position="307"/>
        <end position="321"/>
    </location>
</feature>
<proteinExistence type="predicted"/>
<feature type="region of interest" description="Disordered" evidence="1">
    <location>
        <begin position="302"/>
        <end position="323"/>
    </location>
</feature>
<feature type="region of interest" description="Disordered" evidence="1">
    <location>
        <begin position="257"/>
        <end position="277"/>
    </location>
</feature>
<accession>A0ABQ5B4H3</accession>
<gene>
    <name evidence="2" type="ORF">Tco_0843130</name>
</gene>
<protein>
    <submittedName>
        <fullName evidence="2">Uncharacterized protein</fullName>
    </submittedName>
</protein>
<feature type="compositionally biased region" description="Polar residues" evidence="1">
    <location>
        <begin position="257"/>
        <end position="267"/>
    </location>
</feature>
<dbReference type="Proteomes" id="UP001151760">
    <property type="component" value="Unassembled WGS sequence"/>
</dbReference>
<dbReference type="EMBL" id="BQNB010012848">
    <property type="protein sequence ID" value="GJT08668.1"/>
    <property type="molecule type" value="Genomic_DNA"/>
</dbReference>
<organism evidence="2 3">
    <name type="scientific">Tanacetum coccineum</name>
    <dbReference type="NCBI Taxonomy" id="301880"/>
    <lineage>
        <taxon>Eukaryota</taxon>
        <taxon>Viridiplantae</taxon>
        <taxon>Streptophyta</taxon>
        <taxon>Embryophyta</taxon>
        <taxon>Tracheophyta</taxon>
        <taxon>Spermatophyta</taxon>
        <taxon>Magnoliopsida</taxon>
        <taxon>eudicotyledons</taxon>
        <taxon>Gunneridae</taxon>
        <taxon>Pentapetalae</taxon>
        <taxon>asterids</taxon>
        <taxon>campanulids</taxon>
        <taxon>Asterales</taxon>
        <taxon>Asteraceae</taxon>
        <taxon>Asteroideae</taxon>
        <taxon>Anthemideae</taxon>
        <taxon>Anthemidinae</taxon>
        <taxon>Tanacetum</taxon>
    </lineage>
</organism>
<sequence>MDLYHSRLTPDDLNNLIIKYKIPHDLHPRLPSENFVMSELLDDAIGPLGLNKVITFEVLCRSLQIKPTVTLFRVFQTLCKQGDWFSFAKHHAMVWIHPNAAIDDLRPAGGSFNMADVRRLSAHVIKLRDMPEGVLVLSGLSHVWKSRVFDTVLWGADGNCMGVVMGIHDFLCLPEWTGAEVQEEPHLNVRPTLQRLPFYCIPSVTADAVIPYPTPEDLAIGTPSFNIVAKAEASQKRKASTSGAALSHVAKCTRSALAQSSGSTTRPSFFVGDDDESDDDDDACVEITLVTPLHSAAVIPSLGNQGGSSVAPTVEGSNTRDSQGKGIMVDDVVALSFGVSRPRPSSGPAPSFKDVSDDAIHTDFFPFSVGPYYATYPEGGVAGNCKFTREELDAPYRPTFGVLTKDVFKDPAIFKIVVD</sequence>
<name>A0ABQ5B4H3_9ASTR</name>
<comment type="caution">
    <text evidence="2">The sequence shown here is derived from an EMBL/GenBank/DDBJ whole genome shotgun (WGS) entry which is preliminary data.</text>
</comment>